<dbReference type="RefSeq" id="WP_209946626.1">
    <property type="nucleotide sequence ID" value="NZ_JAGGJU010000008.1"/>
</dbReference>
<accession>A0ABS4E1G8</accession>
<gene>
    <name evidence="2" type="ORF">J2Z17_003235</name>
</gene>
<reference evidence="2 3" key="1">
    <citation type="submission" date="2021-03" db="EMBL/GenBank/DDBJ databases">
        <title>Genomic Encyclopedia of Type Strains, Phase IV (KMG-IV): sequencing the most valuable type-strain genomes for metagenomic binning, comparative biology and taxonomic classification.</title>
        <authorList>
            <person name="Goeker M."/>
        </authorList>
    </citation>
    <scope>NUCLEOTIDE SEQUENCE [LARGE SCALE GENOMIC DNA]</scope>
    <source>
        <strain evidence="2 3">DSM 21600</strain>
    </source>
</reference>
<evidence type="ECO:0000313" key="3">
    <source>
        <dbReference type="Proteomes" id="UP000759443"/>
    </source>
</evidence>
<dbReference type="EMBL" id="JAGGJU010000008">
    <property type="protein sequence ID" value="MBP1851787.1"/>
    <property type="molecule type" value="Genomic_DNA"/>
</dbReference>
<dbReference type="SUPFAM" id="SSF55729">
    <property type="entry name" value="Acyl-CoA N-acyltransferases (Nat)"/>
    <property type="match status" value="1"/>
</dbReference>
<sequence>MSANLAIRSFAGRDARAYFDDLARLRIAVFHDFPYLYDGDSDYERRYMEAYARSQGSIFVLAFDGDTVIGASTGTPMTAETDEVQDPFLAAGYDPATFFYFGESVLLPAYRGHGLGHRFFDLREAQAQRLGLAYCTFCAVERPLDHPRRPAGYRPLDDFWRKRGYTHHPELRTTFSWRDLDEPTESPKPLSFWIRKIA</sequence>
<evidence type="ECO:0000259" key="1">
    <source>
        <dbReference type="PROSITE" id="PS51186"/>
    </source>
</evidence>
<dbReference type="Proteomes" id="UP000759443">
    <property type="component" value="Unassembled WGS sequence"/>
</dbReference>
<dbReference type="PROSITE" id="PS51186">
    <property type="entry name" value="GNAT"/>
    <property type="match status" value="1"/>
</dbReference>
<dbReference type="Gene3D" id="3.40.630.30">
    <property type="match status" value="1"/>
</dbReference>
<protein>
    <submittedName>
        <fullName evidence="2">GNAT superfamily N-acetyltransferase</fullName>
    </submittedName>
</protein>
<organism evidence="2 3">
    <name type="scientific">Rhizobium halophytocola</name>
    <dbReference type="NCBI Taxonomy" id="735519"/>
    <lineage>
        <taxon>Bacteria</taxon>
        <taxon>Pseudomonadati</taxon>
        <taxon>Pseudomonadota</taxon>
        <taxon>Alphaproteobacteria</taxon>
        <taxon>Hyphomicrobiales</taxon>
        <taxon>Rhizobiaceae</taxon>
        <taxon>Rhizobium/Agrobacterium group</taxon>
        <taxon>Rhizobium</taxon>
    </lineage>
</organism>
<comment type="caution">
    <text evidence="2">The sequence shown here is derived from an EMBL/GenBank/DDBJ whole genome shotgun (WGS) entry which is preliminary data.</text>
</comment>
<proteinExistence type="predicted"/>
<dbReference type="Pfam" id="PF00583">
    <property type="entry name" value="Acetyltransf_1"/>
    <property type="match status" value="1"/>
</dbReference>
<feature type="domain" description="N-acetyltransferase" evidence="1">
    <location>
        <begin position="5"/>
        <end position="191"/>
    </location>
</feature>
<keyword evidence="3" id="KW-1185">Reference proteome</keyword>
<dbReference type="CDD" id="cd04301">
    <property type="entry name" value="NAT_SF"/>
    <property type="match status" value="1"/>
</dbReference>
<evidence type="ECO:0000313" key="2">
    <source>
        <dbReference type="EMBL" id="MBP1851787.1"/>
    </source>
</evidence>
<dbReference type="InterPro" id="IPR016181">
    <property type="entry name" value="Acyl_CoA_acyltransferase"/>
</dbReference>
<dbReference type="InterPro" id="IPR000182">
    <property type="entry name" value="GNAT_dom"/>
</dbReference>
<name>A0ABS4E1G8_9HYPH</name>